<accession>A0A177EAR1</accession>
<dbReference type="SUPFAM" id="SSF48576">
    <property type="entry name" value="Terpenoid synthases"/>
    <property type="match status" value="1"/>
</dbReference>
<dbReference type="GO" id="GO:0008299">
    <property type="term" value="P:isoprenoid biosynthetic process"/>
    <property type="evidence" value="ECO:0007669"/>
    <property type="project" value="InterPro"/>
</dbReference>
<evidence type="ECO:0000256" key="5">
    <source>
        <dbReference type="ARBA" id="ARBA00022842"/>
    </source>
</evidence>
<evidence type="ECO:0000256" key="3">
    <source>
        <dbReference type="ARBA" id="ARBA00022679"/>
    </source>
</evidence>
<reference evidence="7 8" key="1">
    <citation type="submission" date="2016-02" db="EMBL/GenBank/DDBJ databases">
        <title>Draft genome sequence of Thermodesulfatator sp. S606.</title>
        <authorList>
            <person name="Lai Q."/>
            <person name="Cao J."/>
            <person name="Dupont S."/>
            <person name="Shao Z."/>
            <person name="Jebbar M."/>
            <person name="Alain K."/>
        </authorList>
    </citation>
    <scope>NUCLEOTIDE SEQUENCE [LARGE SCALE GENOMIC DNA]</scope>
    <source>
        <strain evidence="7 8">S606</strain>
    </source>
</reference>
<dbReference type="Gene3D" id="1.10.600.10">
    <property type="entry name" value="Farnesyl Diphosphate Synthase"/>
    <property type="match status" value="1"/>
</dbReference>
<keyword evidence="3 6" id="KW-0808">Transferase</keyword>
<evidence type="ECO:0000313" key="8">
    <source>
        <dbReference type="Proteomes" id="UP000076964"/>
    </source>
</evidence>
<comment type="cofactor">
    <cofactor evidence="1">
        <name>Mg(2+)</name>
        <dbReference type="ChEBI" id="CHEBI:18420"/>
    </cofactor>
</comment>
<dbReference type="InterPro" id="IPR008949">
    <property type="entry name" value="Isoprenoid_synthase_dom_sf"/>
</dbReference>
<dbReference type="GO" id="GO:0046872">
    <property type="term" value="F:metal ion binding"/>
    <property type="evidence" value="ECO:0007669"/>
    <property type="project" value="UniProtKB-KW"/>
</dbReference>
<keyword evidence="8" id="KW-1185">Reference proteome</keyword>
<dbReference type="AlphaFoldDB" id="A0A177EAR1"/>
<evidence type="ECO:0008006" key="9">
    <source>
        <dbReference type="Google" id="ProtNLM"/>
    </source>
</evidence>
<dbReference type="SFLD" id="SFLDS00005">
    <property type="entry name" value="Isoprenoid_Synthase_Type_I"/>
    <property type="match status" value="1"/>
</dbReference>
<dbReference type="InterPro" id="IPR000092">
    <property type="entry name" value="Polyprenyl_synt"/>
</dbReference>
<dbReference type="PROSITE" id="PS00444">
    <property type="entry name" value="POLYPRENYL_SYNTHASE_2"/>
    <property type="match status" value="1"/>
</dbReference>
<dbReference type="STRING" id="1795632.TH606_01385"/>
<protein>
    <recommendedName>
        <fullName evidence="9">Polyprenyl synthetase</fullName>
    </recommendedName>
</protein>
<evidence type="ECO:0000256" key="6">
    <source>
        <dbReference type="RuleBase" id="RU004466"/>
    </source>
</evidence>
<dbReference type="CDD" id="cd00685">
    <property type="entry name" value="Trans_IPPS_HT"/>
    <property type="match status" value="1"/>
</dbReference>
<organism evidence="7 8">
    <name type="scientific">Thermodesulfatator autotrophicus</name>
    <dbReference type="NCBI Taxonomy" id="1795632"/>
    <lineage>
        <taxon>Bacteria</taxon>
        <taxon>Pseudomonadati</taxon>
        <taxon>Thermodesulfobacteriota</taxon>
        <taxon>Thermodesulfobacteria</taxon>
        <taxon>Thermodesulfobacteriales</taxon>
        <taxon>Thermodesulfatatoraceae</taxon>
        <taxon>Thermodesulfatator</taxon>
    </lineage>
</organism>
<dbReference type="PANTHER" id="PTHR12001">
    <property type="entry name" value="GERANYLGERANYL PYROPHOSPHATE SYNTHASE"/>
    <property type="match status" value="1"/>
</dbReference>
<dbReference type="InterPro" id="IPR033749">
    <property type="entry name" value="Polyprenyl_synt_CS"/>
</dbReference>
<evidence type="ECO:0000256" key="1">
    <source>
        <dbReference type="ARBA" id="ARBA00001946"/>
    </source>
</evidence>
<evidence type="ECO:0000256" key="2">
    <source>
        <dbReference type="ARBA" id="ARBA00006706"/>
    </source>
</evidence>
<dbReference type="RefSeq" id="WP_068540855.1">
    <property type="nucleotide sequence ID" value="NZ_LSFI01000004.1"/>
</dbReference>
<gene>
    <name evidence="7" type="ORF">TH606_01385</name>
</gene>
<keyword evidence="4" id="KW-0479">Metal-binding</keyword>
<evidence type="ECO:0000313" key="7">
    <source>
        <dbReference type="EMBL" id="OAG28510.1"/>
    </source>
</evidence>
<name>A0A177EAR1_9BACT</name>
<evidence type="ECO:0000256" key="4">
    <source>
        <dbReference type="ARBA" id="ARBA00022723"/>
    </source>
</evidence>
<dbReference type="OrthoDB" id="9805316at2"/>
<sequence>MRTKQEILAAIAPDLEKIEKTLSQNFASYVPFINEVSRHILFAGGKRLRPLLMVLSARLCGEPTSPRTYRLSVLFEYLHAATLLHDDVVDGAQFRRGRKAAHHLWGNQAVILVGDFLYSRAIRIAVEEGNMDVLDVISETTTLMSEGEVLQLINLDNVELTEESYFEVIFRKTAALMAAACEVGAIHARGNSWERPALKAFGTYLGYAFQITDDLLDYLGAKDETGKDIGTDFKEGKVTLPYIIAMERANPADREELIALIKEKEAATPENFRRACELLEKYDAFDATRQKAREFVDKACEELARFDHSPTRELLTDIAQYVLTRKS</sequence>
<keyword evidence="5" id="KW-0460">Magnesium</keyword>
<dbReference type="EMBL" id="LSFI01000004">
    <property type="protein sequence ID" value="OAG28510.1"/>
    <property type="molecule type" value="Genomic_DNA"/>
</dbReference>
<dbReference type="PROSITE" id="PS00723">
    <property type="entry name" value="POLYPRENYL_SYNTHASE_1"/>
    <property type="match status" value="1"/>
</dbReference>
<dbReference type="PANTHER" id="PTHR12001:SF69">
    <property type="entry name" value="ALL TRANS-POLYPRENYL-DIPHOSPHATE SYNTHASE PDSS1"/>
    <property type="match status" value="1"/>
</dbReference>
<dbReference type="GO" id="GO:0004659">
    <property type="term" value="F:prenyltransferase activity"/>
    <property type="evidence" value="ECO:0007669"/>
    <property type="project" value="InterPro"/>
</dbReference>
<comment type="similarity">
    <text evidence="2 6">Belongs to the FPP/GGPP synthase family.</text>
</comment>
<dbReference type="Pfam" id="PF00348">
    <property type="entry name" value="polyprenyl_synt"/>
    <property type="match status" value="1"/>
</dbReference>
<dbReference type="Proteomes" id="UP000076964">
    <property type="component" value="Unassembled WGS sequence"/>
</dbReference>
<comment type="caution">
    <text evidence="7">The sequence shown here is derived from an EMBL/GenBank/DDBJ whole genome shotgun (WGS) entry which is preliminary data.</text>
</comment>
<proteinExistence type="inferred from homology"/>